<keyword evidence="2 4" id="KW-0732">Signal</keyword>
<dbReference type="STRING" id="207340.APZ41_014070"/>
<proteinExistence type="inferred from homology"/>
<feature type="signal peptide" evidence="4">
    <location>
        <begin position="1"/>
        <end position="42"/>
    </location>
</feature>
<evidence type="ECO:0000313" key="7">
    <source>
        <dbReference type="Proteomes" id="UP000054844"/>
    </source>
</evidence>
<evidence type="ECO:0000256" key="4">
    <source>
        <dbReference type="SAM" id="SignalP"/>
    </source>
</evidence>
<dbReference type="PANTHER" id="PTHR30483:SF6">
    <property type="entry name" value="PERIPLASMIC BINDING PROTEIN OF ABC TRANSPORTER FOR NATURAL AMINO ACIDS"/>
    <property type="match status" value="1"/>
</dbReference>
<dbReference type="Proteomes" id="UP000054844">
    <property type="component" value="Unassembled WGS sequence"/>
</dbReference>
<keyword evidence="3" id="KW-0029">Amino-acid transport</keyword>
<dbReference type="RefSeq" id="WP_076970319.1">
    <property type="nucleotide sequence ID" value="NZ_JAVVDL010000021.1"/>
</dbReference>
<feature type="chain" id="PRO_5010561220" description="Leucine-binding protein domain-containing protein" evidence="4">
    <location>
        <begin position="43"/>
        <end position="426"/>
    </location>
</feature>
<dbReference type="GO" id="GO:0006865">
    <property type="term" value="P:amino acid transport"/>
    <property type="evidence" value="ECO:0007669"/>
    <property type="project" value="UniProtKB-KW"/>
</dbReference>
<dbReference type="CDD" id="cd06339">
    <property type="entry name" value="PBP1_YraM_LppC_lipoprotein-like"/>
    <property type="match status" value="1"/>
</dbReference>
<keyword evidence="7" id="KW-1185">Reference proteome</keyword>
<dbReference type="InterPro" id="IPR028081">
    <property type="entry name" value="Leu-bd"/>
</dbReference>
<dbReference type="InterPro" id="IPR028082">
    <property type="entry name" value="Peripla_BP_I"/>
</dbReference>
<dbReference type="Gene3D" id="3.40.50.2300">
    <property type="match status" value="3"/>
</dbReference>
<evidence type="ECO:0000256" key="3">
    <source>
        <dbReference type="ARBA" id="ARBA00022970"/>
    </source>
</evidence>
<comment type="similarity">
    <text evidence="1">Belongs to the leucine-binding protein family.</text>
</comment>
<sequence>MKPQPPRPRRRPFGNSPSRSPFWSPFRHLPLLAAVLALGACAAQPRSPAAGPYAAGATAPNAPEPPRARVALLLPLSGSQAPLGQAMLNAATLALFEQASPGVDFVPHDTRGSAAGAAEAARAAVSEGARVMVGPLTSGETGGAAAVSRAASIPMLAFTNDANVAGNGVWTLGVTPAQQVRRLVSAATTAGVRRIGLAAPNGAYAQQLAATLRTASQEAGLLPPLISTYPAGALPAMAAKDLAARLKPPAPVVATDPAAPPPVAVPEADAIGLLILAEGGSRARQFAAALAEAGVVVPPLRLAGTALWAQDAATLGQEPALAGAVFPGPDNTAHEQFNSRYRQAFGDTPPRLAAVAYDAATVAARATQGGPNAPATLPIGEIVLGADGGLRLSPDGQTQRALALYALQPGGEPRVVEPATLPEAGL</sequence>
<comment type="caution">
    <text evidence="6">The sequence shown here is derived from an EMBL/GenBank/DDBJ whole genome shotgun (WGS) entry which is preliminary data.</text>
</comment>
<keyword evidence="3" id="KW-0813">Transport</keyword>
<dbReference type="Pfam" id="PF13458">
    <property type="entry name" value="Peripla_BP_6"/>
    <property type="match status" value="1"/>
</dbReference>
<organism evidence="6 7">
    <name type="scientific">Roseomonas mucosa</name>
    <dbReference type="NCBI Taxonomy" id="207340"/>
    <lineage>
        <taxon>Bacteria</taxon>
        <taxon>Pseudomonadati</taxon>
        <taxon>Pseudomonadota</taxon>
        <taxon>Alphaproteobacteria</taxon>
        <taxon>Acetobacterales</taxon>
        <taxon>Roseomonadaceae</taxon>
        <taxon>Roseomonas</taxon>
    </lineage>
</organism>
<dbReference type="EMBL" id="LLWF02000050">
    <property type="protein sequence ID" value="ONH82556.1"/>
    <property type="molecule type" value="Genomic_DNA"/>
</dbReference>
<dbReference type="AlphaFoldDB" id="A0A1S8D2N2"/>
<feature type="domain" description="Leucine-binding protein" evidence="5">
    <location>
        <begin position="69"/>
        <end position="368"/>
    </location>
</feature>
<gene>
    <name evidence="6" type="ORF">APZ41_014070</name>
</gene>
<dbReference type="InterPro" id="IPR051010">
    <property type="entry name" value="BCAA_transport"/>
</dbReference>
<evidence type="ECO:0000256" key="1">
    <source>
        <dbReference type="ARBA" id="ARBA00010062"/>
    </source>
</evidence>
<evidence type="ECO:0000259" key="5">
    <source>
        <dbReference type="Pfam" id="PF13458"/>
    </source>
</evidence>
<dbReference type="PANTHER" id="PTHR30483">
    <property type="entry name" value="LEUCINE-SPECIFIC-BINDING PROTEIN"/>
    <property type="match status" value="1"/>
</dbReference>
<reference evidence="6" key="1">
    <citation type="submission" date="2016-12" db="EMBL/GenBank/DDBJ databases">
        <title>Draft genome sequence of Roseomonas mucosa strain AU37, isolated from a peripheral intravenous catheter.</title>
        <authorList>
            <person name="Choudhury M.A."/>
            <person name="Sidjabat H.E."/>
            <person name="Wailan A.M."/>
            <person name="Zhang L."/>
            <person name="Marsh N.M."/>
            <person name="Rickard C.M."/>
            <person name="Davies M."/>
            <person name="Mcmillan D.J."/>
        </authorList>
    </citation>
    <scope>NUCLEOTIDE SEQUENCE [LARGE SCALE GENOMIC DNA]</scope>
    <source>
        <strain evidence="6">AU37</strain>
    </source>
</reference>
<dbReference type="SUPFAM" id="SSF53822">
    <property type="entry name" value="Periplasmic binding protein-like I"/>
    <property type="match status" value="1"/>
</dbReference>
<evidence type="ECO:0000313" key="6">
    <source>
        <dbReference type="EMBL" id="ONH82556.1"/>
    </source>
</evidence>
<name>A0A1S8D2N2_9PROT</name>
<protein>
    <recommendedName>
        <fullName evidence="5">Leucine-binding protein domain-containing protein</fullName>
    </recommendedName>
</protein>
<accession>A0A1S8D2N2</accession>
<evidence type="ECO:0000256" key="2">
    <source>
        <dbReference type="ARBA" id="ARBA00022729"/>
    </source>
</evidence>